<evidence type="ECO:0000256" key="5">
    <source>
        <dbReference type="SAM" id="MobiDB-lite"/>
    </source>
</evidence>
<organism evidence="6 7">
    <name type="scientific">Streptomyces jumonjinensis</name>
    <dbReference type="NCBI Taxonomy" id="1945"/>
    <lineage>
        <taxon>Bacteria</taxon>
        <taxon>Bacillati</taxon>
        <taxon>Actinomycetota</taxon>
        <taxon>Actinomycetes</taxon>
        <taxon>Kitasatosporales</taxon>
        <taxon>Streptomycetaceae</taxon>
        <taxon>Streptomyces</taxon>
    </lineage>
</organism>
<gene>
    <name evidence="6" type="ORF">FF041_15145</name>
</gene>
<dbReference type="InterPro" id="IPR001128">
    <property type="entry name" value="Cyt_P450"/>
</dbReference>
<evidence type="ECO:0000256" key="1">
    <source>
        <dbReference type="ARBA" id="ARBA00001971"/>
    </source>
</evidence>
<comment type="caution">
    <text evidence="6">The sequence shown here is derived from an EMBL/GenBank/DDBJ whole genome shotgun (WGS) entry which is preliminary data.</text>
</comment>
<reference evidence="6 7" key="1">
    <citation type="submission" date="2019-05" db="EMBL/GenBank/DDBJ databases">
        <title>Comparative genomics and metabolomics analyses of clavulanic acid producing Streptomyces species provides insight into specialized metabolism and evolution of beta-lactam biosynthetic gene clusters.</title>
        <authorList>
            <person name="Moore M.A."/>
            <person name="Cruz-Morales P."/>
            <person name="Barona Gomez F."/>
            <person name="Kapil T."/>
        </authorList>
    </citation>
    <scope>NUCLEOTIDE SEQUENCE [LARGE SCALE GENOMIC DNA]</scope>
    <source>
        <strain evidence="6 7">NRRL 5741</strain>
    </source>
</reference>
<keyword evidence="4" id="KW-0503">Monooxygenase</keyword>
<keyword evidence="3 4" id="KW-0479">Metal-binding</keyword>
<dbReference type="Gene3D" id="1.10.630.10">
    <property type="entry name" value="Cytochrome P450"/>
    <property type="match status" value="1"/>
</dbReference>
<dbReference type="OrthoDB" id="7376058at2"/>
<dbReference type="AlphaFoldDB" id="A0A646KGZ5"/>
<evidence type="ECO:0000256" key="3">
    <source>
        <dbReference type="PIRSR" id="PIRSR602401-1"/>
    </source>
</evidence>
<dbReference type="InterPro" id="IPR036396">
    <property type="entry name" value="Cyt_P450_sf"/>
</dbReference>
<dbReference type="GO" id="GO:0020037">
    <property type="term" value="F:heme binding"/>
    <property type="evidence" value="ECO:0007669"/>
    <property type="project" value="InterPro"/>
</dbReference>
<keyword evidence="3 4" id="KW-0408">Iron</keyword>
<evidence type="ECO:0000313" key="6">
    <source>
        <dbReference type="EMBL" id="MQT01493.1"/>
    </source>
</evidence>
<dbReference type="EMBL" id="VCLA01000127">
    <property type="protein sequence ID" value="MQT01493.1"/>
    <property type="molecule type" value="Genomic_DNA"/>
</dbReference>
<dbReference type="PANTHER" id="PTHR24305:SF166">
    <property type="entry name" value="CYTOCHROME P450 12A4, MITOCHONDRIAL-RELATED"/>
    <property type="match status" value="1"/>
</dbReference>
<dbReference type="GO" id="GO:0016705">
    <property type="term" value="F:oxidoreductase activity, acting on paired donors, with incorporation or reduction of molecular oxygen"/>
    <property type="evidence" value="ECO:0007669"/>
    <property type="project" value="InterPro"/>
</dbReference>
<dbReference type="Proteomes" id="UP000419138">
    <property type="component" value="Unassembled WGS sequence"/>
</dbReference>
<evidence type="ECO:0000256" key="2">
    <source>
        <dbReference type="ARBA" id="ARBA00010617"/>
    </source>
</evidence>
<dbReference type="InterPro" id="IPR002401">
    <property type="entry name" value="Cyt_P450_E_grp-I"/>
</dbReference>
<dbReference type="PRINTS" id="PR00463">
    <property type="entry name" value="EP450I"/>
</dbReference>
<dbReference type="PRINTS" id="PR00385">
    <property type="entry name" value="P450"/>
</dbReference>
<keyword evidence="4" id="KW-0560">Oxidoreductase</keyword>
<dbReference type="GO" id="GO:0005506">
    <property type="term" value="F:iron ion binding"/>
    <property type="evidence" value="ECO:0007669"/>
    <property type="project" value="InterPro"/>
</dbReference>
<comment type="similarity">
    <text evidence="2 4">Belongs to the cytochrome P450 family.</text>
</comment>
<comment type="cofactor">
    <cofactor evidence="1 3">
        <name>heme</name>
        <dbReference type="ChEBI" id="CHEBI:30413"/>
    </cofactor>
</comment>
<evidence type="ECO:0000313" key="7">
    <source>
        <dbReference type="Proteomes" id="UP000419138"/>
    </source>
</evidence>
<sequence>MAIDRLRLSFQGLSFLDAVAARPERSVRLTRAPAPHLLLWAADDLAEVFRSERDMCLEQSDTLRPLVGSTSLLFANGPRHDAYRQVIGPALRGKRLTCHIPAIRTIAEQAGDELAMRRSFVVPEWARRVTLRVIGHILLGDGNSALLTRVDTLVEQILGTPWRTLRYRYLRPPAPVPSLWSAFLRDRDMLREELKSLRPPLASGCPVLAAELASGKPPLGPLDGDELADQLISLIFAGHETTASAIAWTLYWLAGHDRVRGDLKAELAASPADGSSAADLPLLDAVCRESLRITPPATLAGNRTLTTDGELLGRPWARGTTLTPCVYAAHRQPDLYPRPERFDPGRFLGRKWPGQQYLPFGGGTRRCLGADLAMLEMRMVIAAVLRRVELGRPGPRDGIPRRRGPAMGPPPTLTLAVGPCP</sequence>
<keyword evidence="7" id="KW-1185">Reference proteome</keyword>
<feature type="binding site" description="axial binding residue" evidence="3">
    <location>
        <position position="367"/>
    </location>
    <ligand>
        <name>heme</name>
        <dbReference type="ChEBI" id="CHEBI:30413"/>
    </ligand>
    <ligandPart>
        <name>Fe</name>
        <dbReference type="ChEBI" id="CHEBI:18248"/>
    </ligandPart>
</feature>
<dbReference type="PROSITE" id="PS00086">
    <property type="entry name" value="CYTOCHROME_P450"/>
    <property type="match status" value="1"/>
</dbReference>
<proteinExistence type="inferred from homology"/>
<dbReference type="SUPFAM" id="SSF48264">
    <property type="entry name" value="Cytochrome P450"/>
    <property type="match status" value="1"/>
</dbReference>
<keyword evidence="3 4" id="KW-0349">Heme</keyword>
<dbReference type="InterPro" id="IPR017972">
    <property type="entry name" value="Cyt_P450_CS"/>
</dbReference>
<dbReference type="PANTHER" id="PTHR24305">
    <property type="entry name" value="CYTOCHROME P450"/>
    <property type="match status" value="1"/>
</dbReference>
<dbReference type="GO" id="GO:0004497">
    <property type="term" value="F:monooxygenase activity"/>
    <property type="evidence" value="ECO:0007669"/>
    <property type="project" value="UniProtKB-KW"/>
</dbReference>
<evidence type="ECO:0000256" key="4">
    <source>
        <dbReference type="RuleBase" id="RU000461"/>
    </source>
</evidence>
<dbReference type="RefSeq" id="WP_153523294.1">
    <property type="nucleotide sequence ID" value="NZ_JBEPDZ010000015.1"/>
</dbReference>
<name>A0A646KGZ5_STRJU</name>
<accession>A0A646KGZ5</accession>
<dbReference type="Pfam" id="PF00067">
    <property type="entry name" value="p450"/>
    <property type="match status" value="1"/>
</dbReference>
<protein>
    <submittedName>
        <fullName evidence="6">Cytochrome P450</fullName>
    </submittedName>
</protein>
<dbReference type="InterPro" id="IPR050121">
    <property type="entry name" value="Cytochrome_P450_monoxygenase"/>
</dbReference>
<feature type="region of interest" description="Disordered" evidence="5">
    <location>
        <begin position="393"/>
        <end position="421"/>
    </location>
</feature>